<dbReference type="PANTHER" id="PTHR43800:SF1">
    <property type="entry name" value="PEPTIDYL-LYSINE N-ACETYLTRANSFERASE YJAB"/>
    <property type="match status" value="1"/>
</dbReference>
<keyword evidence="5" id="KW-1185">Reference proteome</keyword>
<reference evidence="4 5" key="1">
    <citation type="submission" date="2019-03" db="EMBL/GenBank/DDBJ databases">
        <title>Genomic Encyclopedia of Type Strains, Phase III (KMG-III): the genomes of soil and plant-associated and newly described type strains.</title>
        <authorList>
            <person name="Whitman W."/>
        </authorList>
    </citation>
    <scope>NUCLEOTIDE SEQUENCE [LARGE SCALE GENOMIC DNA]</scope>
    <source>
        <strain evidence="4 5">VKM Ac-2527</strain>
    </source>
</reference>
<sequence length="163" mass="17863">MIAVRRAGRDDIDAVREVGLKTWPAAYAGIVSPEFIVDGLAQWWSVEAVERGIANGITLIAEDEDEDADEDRAVGMVGLGQEEGFWVMWKLYVLPEYQARGVGKALLDAAIEALPEDANELLLDVLVGNAKAIGFYRKNGFGPAQRKPSRDLGADLMWMSLDL</sequence>
<dbReference type="InterPro" id="IPR016181">
    <property type="entry name" value="Acyl_CoA_acyltransferase"/>
</dbReference>
<evidence type="ECO:0000259" key="3">
    <source>
        <dbReference type="PROSITE" id="PS51186"/>
    </source>
</evidence>
<feature type="domain" description="N-acetyltransferase" evidence="3">
    <location>
        <begin position="2"/>
        <end position="162"/>
    </location>
</feature>
<dbReference type="AlphaFoldDB" id="A0A4R6KK99"/>
<dbReference type="EMBL" id="SNWQ01000005">
    <property type="protein sequence ID" value="TDO49996.1"/>
    <property type="molecule type" value="Genomic_DNA"/>
</dbReference>
<dbReference type="Proteomes" id="UP000295388">
    <property type="component" value="Unassembled WGS sequence"/>
</dbReference>
<dbReference type="GO" id="GO:0005840">
    <property type="term" value="C:ribosome"/>
    <property type="evidence" value="ECO:0007669"/>
    <property type="project" value="UniProtKB-KW"/>
</dbReference>
<name>A0A4R6KK99_9ACTN</name>
<protein>
    <submittedName>
        <fullName evidence="4">Ribosomal protein S18 acetylase RimI-like enzyme</fullName>
    </submittedName>
</protein>
<evidence type="ECO:0000313" key="4">
    <source>
        <dbReference type="EMBL" id="TDO49996.1"/>
    </source>
</evidence>
<keyword evidence="1" id="KW-0808">Transferase</keyword>
<proteinExistence type="predicted"/>
<dbReference type="Gene3D" id="3.40.630.30">
    <property type="match status" value="1"/>
</dbReference>
<dbReference type="PANTHER" id="PTHR43800">
    <property type="entry name" value="PEPTIDYL-LYSINE N-ACETYLTRANSFERASE YJAB"/>
    <property type="match status" value="1"/>
</dbReference>
<organism evidence="4 5">
    <name type="scientific">Kribbella caucasensis</name>
    <dbReference type="NCBI Taxonomy" id="2512215"/>
    <lineage>
        <taxon>Bacteria</taxon>
        <taxon>Bacillati</taxon>
        <taxon>Actinomycetota</taxon>
        <taxon>Actinomycetes</taxon>
        <taxon>Propionibacteriales</taxon>
        <taxon>Kribbellaceae</taxon>
        <taxon>Kribbella</taxon>
    </lineage>
</organism>
<dbReference type="CDD" id="cd04301">
    <property type="entry name" value="NAT_SF"/>
    <property type="match status" value="1"/>
</dbReference>
<dbReference type="Pfam" id="PF00583">
    <property type="entry name" value="Acetyltransf_1"/>
    <property type="match status" value="1"/>
</dbReference>
<evidence type="ECO:0000313" key="5">
    <source>
        <dbReference type="Proteomes" id="UP000295388"/>
    </source>
</evidence>
<dbReference type="SUPFAM" id="SSF55729">
    <property type="entry name" value="Acyl-CoA N-acyltransferases (Nat)"/>
    <property type="match status" value="1"/>
</dbReference>
<dbReference type="PROSITE" id="PS51186">
    <property type="entry name" value="GNAT"/>
    <property type="match status" value="1"/>
</dbReference>
<dbReference type="RefSeq" id="WP_133800264.1">
    <property type="nucleotide sequence ID" value="NZ_SNWQ01000005.1"/>
</dbReference>
<keyword evidence="4" id="KW-0689">Ribosomal protein</keyword>
<accession>A0A4R6KK99</accession>
<keyword evidence="4" id="KW-0687">Ribonucleoprotein</keyword>
<dbReference type="GO" id="GO:0016747">
    <property type="term" value="F:acyltransferase activity, transferring groups other than amino-acyl groups"/>
    <property type="evidence" value="ECO:0007669"/>
    <property type="project" value="InterPro"/>
</dbReference>
<gene>
    <name evidence="4" type="ORF">EV643_105226</name>
</gene>
<comment type="caution">
    <text evidence="4">The sequence shown here is derived from an EMBL/GenBank/DDBJ whole genome shotgun (WGS) entry which is preliminary data.</text>
</comment>
<evidence type="ECO:0000256" key="1">
    <source>
        <dbReference type="ARBA" id="ARBA00022679"/>
    </source>
</evidence>
<evidence type="ECO:0000256" key="2">
    <source>
        <dbReference type="ARBA" id="ARBA00023315"/>
    </source>
</evidence>
<keyword evidence="2" id="KW-0012">Acyltransferase</keyword>
<dbReference type="OrthoDB" id="5243635at2"/>
<dbReference type="InterPro" id="IPR000182">
    <property type="entry name" value="GNAT_dom"/>
</dbReference>